<gene>
    <name evidence="8" type="ORF">L207DRAFT_551192</name>
</gene>
<keyword evidence="9" id="KW-1185">Reference proteome</keyword>
<dbReference type="InterPro" id="IPR036259">
    <property type="entry name" value="MFS_trans_sf"/>
</dbReference>
<sequence length="436" mass="49211">MTEYIPFDLNGLQPWYKRPERILLYCGLLPAVLVRIAVGFDQSMTNALQTVPAFLDFFHHPHGSTLGFFGAAQSLGGVLAVFLGPFLADKWGRRLPMFIGSMIIICSTFGQTWAVNFSMFCAFKFVIGIGIGITQLGSAPLITELAHPKERVALTNFYNTSIYLGYIIGAWVTYSTFHLTTEWSWRIPCILQIMCSTYQMLFIYLCPESPRWLIANERQEEAKALLLKCNALVDWEYSEISQAIALEQSETPSLKELAMNRGLLWRAFICVCCGVFSQTSGNGLVSSYFPEILPSAGVTQTKTVTLINGCNSIWSWLVAIICAFNVNIFVGWTIAQARYDITGVQGAGYAVLALIFLNNAAYSYCWLFLVITYPLEVAPYKWRAKLWALVVLSISISAFFNQYVNPIGLENAGWKHYVYYDIWILIEIIIVYFFFP</sequence>
<evidence type="ECO:0000256" key="5">
    <source>
        <dbReference type="ARBA" id="ARBA00023136"/>
    </source>
</evidence>
<proteinExistence type="inferred from homology"/>
<evidence type="ECO:0000256" key="4">
    <source>
        <dbReference type="ARBA" id="ARBA00022989"/>
    </source>
</evidence>
<comment type="similarity">
    <text evidence="2">Belongs to the major facilitator superfamily. Sugar transporter (TC 2.A.1.1) family.</text>
</comment>
<reference evidence="8 9" key="1">
    <citation type="submission" date="2016-04" db="EMBL/GenBank/DDBJ databases">
        <title>A degradative enzymes factory behind the ericoid mycorrhizal symbiosis.</title>
        <authorList>
            <consortium name="DOE Joint Genome Institute"/>
            <person name="Martino E."/>
            <person name="Morin E."/>
            <person name="Grelet G."/>
            <person name="Kuo A."/>
            <person name="Kohler A."/>
            <person name="Daghino S."/>
            <person name="Barry K."/>
            <person name="Choi C."/>
            <person name="Cichocki N."/>
            <person name="Clum A."/>
            <person name="Copeland A."/>
            <person name="Hainaut M."/>
            <person name="Haridas S."/>
            <person name="Labutti K."/>
            <person name="Lindquist E."/>
            <person name="Lipzen A."/>
            <person name="Khouja H.-R."/>
            <person name="Murat C."/>
            <person name="Ohm R."/>
            <person name="Olson A."/>
            <person name="Spatafora J."/>
            <person name="Veneault-Fourrey C."/>
            <person name="Henrissat B."/>
            <person name="Grigoriev I."/>
            <person name="Martin F."/>
            <person name="Perotto S."/>
        </authorList>
    </citation>
    <scope>NUCLEOTIDE SEQUENCE [LARGE SCALE GENOMIC DNA]</scope>
    <source>
        <strain evidence="8 9">F</strain>
    </source>
</reference>
<keyword evidence="4 6" id="KW-1133">Transmembrane helix</keyword>
<evidence type="ECO:0000259" key="7">
    <source>
        <dbReference type="PROSITE" id="PS50850"/>
    </source>
</evidence>
<dbReference type="InterPro" id="IPR005829">
    <property type="entry name" value="Sugar_transporter_CS"/>
</dbReference>
<organism evidence="8 9">
    <name type="scientific">Hyaloscypha variabilis (strain UAMH 11265 / GT02V1 / F)</name>
    <name type="common">Meliniomyces variabilis</name>
    <dbReference type="NCBI Taxonomy" id="1149755"/>
    <lineage>
        <taxon>Eukaryota</taxon>
        <taxon>Fungi</taxon>
        <taxon>Dikarya</taxon>
        <taxon>Ascomycota</taxon>
        <taxon>Pezizomycotina</taxon>
        <taxon>Leotiomycetes</taxon>
        <taxon>Helotiales</taxon>
        <taxon>Hyaloscyphaceae</taxon>
        <taxon>Hyaloscypha</taxon>
        <taxon>Hyaloscypha variabilis</taxon>
    </lineage>
</organism>
<feature type="domain" description="Major facilitator superfamily (MFS) profile" evidence="7">
    <location>
        <begin position="27"/>
        <end position="436"/>
    </location>
</feature>
<evidence type="ECO:0000256" key="1">
    <source>
        <dbReference type="ARBA" id="ARBA00004141"/>
    </source>
</evidence>
<evidence type="ECO:0000256" key="2">
    <source>
        <dbReference type="ARBA" id="ARBA00010992"/>
    </source>
</evidence>
<evidence type="ECO:0000313" key="9">
    <source>
        <dbReference type="Proteomes" id="UP000235786"/>
    </source>
</evidence>
<dbReference type="GO" id="GO:0016020">
    <property type="term" value="C:membrane"/>
    <property type="evidence" value="ECO:0007669"/>
    <property type="project" value="UniProtKB-SubCell"/>
</dbReference>
<dbReference type="PROSITE" id="PS50850">
    <property type="entry name" value="MFS"/>
    <property type="match status" value="1"/>
</dbReference>
<protein>
    <submittedName>
        <fullName evidence="8">Putative MFS hexose transporter</fullName>
    </submittedName>
</protein>
<feature type="transmembrane region" description="Helical" evidence="6">
    <location>
        <begin position="125"/>
        <end position="145"/>
    </location>
</feature>
<dbReference type="PROSITE" id="PS00217">
    <property type="entry name" value="SUGAR_TRANSPORT_2"/>
    <property type="match status" value="1"/>
</dbReference>
<dbReference type="OrthoDB" id="6133115at2759"/>
<feature type="transmembrane region" description="Helical" evidence="6">
    <location>
        <begin position="347"/>
        <end position="374"/>
    </location>
</feature>
<feature type="transmembrane region" description="Helical" evidence="6">
    <location>
        <begin position="95"/>
        <end position="113"/>
    </location>
</feature>
<feature type="transmembrane region" description="Helical" evidence="6">
    <location>
        <begin position="22"/>
        <end position="40"/>
    </location>
</feature>
<dbReference type="Proteomes" id="UP000235786">
    <property type="component" value="Unassembled WGS sequence"/>
</dbReference>
<dbReference type="InterPro" id="IPR050360">
    <property type="entry name" value="MFS_Sugar_Transporters"/>
</dbReference>
<evidence type="ECO:0000256" key="3">
    <source>
        <dbReference type="ARBA" id="ARBA00022692"/>
    </source>
</evidence>
<evidence type="ECO:0000313" key="8">
    <source>
        <dbReference type="EMBL" id="PMD47758.1"/>
    </source>
</evidence>
<comment type="subcellular location">
    <subcellularLocation>
        <location evidence="1">Membrane</location>
        <topology evidence="1">Multi-pass membrane protein</topology>
    </subcellularLocation>
</comment>
<keyword evidence="5 6" id="KW-0472">Membrane</keyword>
<dbReference type="GO" id="GO:0005351">
    <property type="term" value="F:carbohydrate:proton symporter activity"/>
    <property type="evidence" value="ECO:0007669"/>
    <property type="project" value="TreeGrafter"/>
</dbReference>
<dbReference type="InterPro" id="IPR005828">
    <property type="entry name" value="MFS_sugar_transport-like"/>
</dbReference>
<dbReference type="EMBL" id="KZ613938">
    <property type="protein sequence ID" value="PMD47758.1"/>
    <property type="molecule type" value="Genomic_DNA"/>
</dbReference>
<feature type="transmembrane region" description="Helical" evidence="6">
    <location>
        <begin position="157"/>
        <end position="177"/>
    </location>
</feature>
<evidence type="ECO:0000256" key="6">
    <source>
        <dbReference type="SAM" id="Phobius"/>
    </source>
</evidence>
<dbReference type="PANTHER" id="PTHR48022:SF64">
    <property type="entry name" value="MAJOR FACILITATOR SUPERFAMILY (MFS) PROFILE DOMAIN-CONTAINING PROTEIN"/>
    <property type="match status" value="1"/>
</dbReference>
<dbReference type="SUPFAM" id="SSF103473">
    <property type="entry name" value="MFS general substrate transporter"/>
    <property type="match status" value="1"/>
</dbReference>
<accession>A0A2J6SAH1</accession>
<dbReference type="AlphaFoldDB" id="A0A2J6SAH1"/>
<dbReference type="PANTHER" id="PTHR48022">
    <property type="entry name" value="PLASTIDIC GLUCOSE TRANSPORTER 4"/>
    <property type="match status" value="1"/>
</dbReference>
<dbReference type="InterPro" id="IPR020846">
    <property type="entry name" value="MFS_dom"/>
</dbReference>
<feature type="transmembrane region" description="Helical" evidence="6">
    <location>
        <begin position="417"/>
        <end position="435"/>
    </location>
</feature>
<dbReference type="Pfam" id="PF00083">
    <property type="entry name" value="Sugar_tr"/>
    <property type="match status" value="1"/>
</dbReference>
<feature type="transmembrane region" description="Helical" evidence="6">
    <location>
        <begin position="386"/>
        <end position="405"/>
    </location>
</feature>
<feature type="transmembrane region" description="Helical" evidence="6">
    <location>
        <begin position="66"/>
        <end position="88"/>
    </location>
</feature>
<keyword evidence="3 6" id="KW-0812">Transmembrane</keyword>
<feature type="transmembrane region" description="Helical" evidence="6">
    <location>
        <begin position="183"/>
        <end position="205"/>
    </location>
</feature>
<feature type="transmembrane region" description="Helical" evidence="6">
    <location>
        <begin position="313"/>
        <end position="335"/>
    </location>
</feature>
<dbReference type="Gene3D" id="1.20.1250.20">
    <property type="entry name" value="MFS general substrate transporter like domains"/>
    <property type="match status" value="1"/>
</dbReference>
<name>A0A2J6SAH1_HYAVF</name>